<protein>
    <submittedName>
        <fullName evidence="1">Uncharacterized protein</fullName>
    </submittedName>
</protein>
<reference evidence="1" key="1">
    <citation type="submission" date="2024-05" db="EMBL/GenBank/DDBJ databases">
        <title>Avian Migration-Mediated Cross-Species Transmission and Recombination Shaping the Diversity of Gammacoronaviruses and Deltacoronaviruses.</title>
        <authorList>
            <person name="Han Y."/>
            <person name="Xu P."/>
            <person name="Xu Y."/>
            <person name="Wang Y."/>
            <person name="Hu J."/>
            <person name="Ma M."/>
            <person name="Li Z."/>
            <person name="Bo S."/>
            <person name="Zhao C."/>
            <person name="Ji L."/>
            <person name="Yuan Y."/>
            <person name="Zhao W."/>
            <person name="Wang J."/>
            <person name="Jin Q."/>
            <person name="Wu Z."/>
            <person name="He G."/>
        </authorList>
    </citation>
    <scope>NUCLEOTIDE SEQUENCE</scope>
    <source>
        <strain evidence="1">AvAz-DeltaCoV/SH20-SH65</strain>
    </source>
</reference>
<sequence>MSLIVEGDVLQVANVLRQLSVIFNTPVYDSNLNLFWVQGNPYPQNQCPYCHTPTETHSVDGNYSFTSDTDPYTSSAA</sequence>
<accession>A0AB39AG80</accession>
<evidence type="ECO:0000313" key="1">
    <source>
        <dbReference type="EMBL" id="XDG24686.1"/>
    </source>
</evidence>
<name>A0AB39AG80_9NIDO</name>
<dbReference type="EMBL" id="PP845501">
    <property type="protein sequence ID" value="XDG24686.1"/>
    <property type="molecule type" value="Genomic_RNA"/>
</dbReference>
<organism evidence="1">
    <name type="scientific">Bird deltacoronavirus AnasCN24</name>
    <dbReference type="NCBI Taxonomy" id="3237947"/>
    <lineage>
        <taxon>Viruses</taxon>
        <taxon>Riboviria</taxon>
        <taxon>Orthornavirae</taxon>
        <taxon>Pisuviricota</taxon>
        <taxon>Pisoniviricetes</taxon>
        <taxon>Nidovirales</taxon>
        <taxon>Cornidovirineae</taxon>
        <taxon>Coronaviridae</taxon>
        <taxon>Orthocoronavirinae</taxon>
        <taxon>Deltacoronavirus</taxon>
    </lineage>
</organism>
<proteinExistence type="predicted"/>